<keyword evidence="4" id="KW-1185">Reference proteome</keyword>
<evidence type="ECO:0000313" key="3">
    <source>
        <dbReference type="EMBL" id="SDA40239.1"/>
    </source>
</evidence>
<dbReference type="Gene3D" id="3.60.20.10">
    <property type="entry name" value="Glutamine Phosphoribosylpyrophosphate, subunit 1, domain 1"/>
    <property type="match status" value="1"/>
</dbReference>
<dbReference type="PANTHER" id="PTHR42824">
    <property type="entry name" value="GLUTAMINE AMIDOTRANSFERASE"/>
    <property type="match status" value="1"/>
</dbReference>
<dbReference type="PANTHER" id="PTHR42824:SF1">
    <property type="entry name" value="GLUTAMINE AMIDOTRANSFERASE YAFJ-RELATED"/>
    <property type="match status" value="1"/>
</dbReference>
<dbReference type="RefSeq" id="WP_149730963.1">
    <property type="nucleotide sequence ID" value="NZ_FMXB01000002.1"/>
</dbReference>
<dbReference type="EMBL" id="FMXB01000002">
    <property type="protein sequence ID" value="SDA40239.1"/>
    <property type="molecule type" value="Genomic_DNA"/>
</dbReference>
<dbReference type="OrthoDB" id="350529at2157"/>
<dbReference type="InterPro" id="IPR026869">
    <property type="entry name" value="EgtC-like"/>
</dbReference>
<evidence type="ECO:0000313" key="4">
    <source>
        <dbReference type="Proteomes" id="UP000323439"/>
    </source>
</evidence>
<accession>A0A1G5V2Z7</accession>
<dbReference type="PROSITE" id="PS51278">
    <property type="entry name" value="GATASE_TYPE_2"/>
    <property type="match status" value="1"/>
</dbReference>
<dbReference type="SUPFAM" id="SSF56235">
    <property type="entry name" value="N-terminal nucleophile aminohydrolases (Ntn hydrolases)"/>
    <property type="match status" value="1"/>
</dbReference>
<feature type="domain" description="Glutamine amidotransferase type-2" evidence="2">
    <location>
        <begin position="2"/>
        <end position="267"/>
    </location>
</feature>
<dbReference type="InterPro" id="IPR017932">
    <property type="entry name" value="GATase_2_dom"/>
</dbReference>
<protein>
    <submittedName>
        <fullName evidence="3">Glutamine amidotransferase</fullName>
    </submittedName>
</protein>
<dbReference type="Proteomes" id="UP000323439">
    <property type="component" value="Unassembled WGS sequence"/>
</dbReference>
<proteinExistence type="predicted"/>
<evidence type="ECO:0000256" key="1">
    <source>
        <dbReference type="ARBA" id="ARBA00022962"/>
    </source>
</evidence>
<name>A0A1G5V2Z7_9EURY</name>
<reference evidence="3 4" key="1">
    <citation type="submission" date="2016-10" db="EMBL/GenBank/DDBJ databases">
        <authorList>
            <person name="Varghese N."/>
            <person name="Submissions S."/>
        </authorList>
    </citation>
    <scope>NUCLEOTIDE SEQUENCE [LARGE SCALE GENOMIC DNA]</scope>
    <source>
        <strain evidence="3 4">DSM 16643</strain>
    </source>
</reference>
<keyword evidence="1 3" id="KW-0315">Glutamine amidotransferase</keyword>
<dbReference type="CDD" id="cd01908">
    <property type="entry name" value="YafJ"/>
    <property type="match status" value="1"/>
</dbReference>
<keyword evidence="3" id="KW-0808">Transferase</keyword>
<dbReference type="STRING" id="230361.sm9_1603"/>
<evidence type="ECO:0000259" key="2">
    <source>
        <dbReference type="PROSITE" id="PS51278"/>
    </source>
</evidence>
<organism evidence="3 4">
    <name type="scientific">Methanobrevibacter millerae</name>
    <dbReference type="NCBI Taxonomy" id="230361"/>
    <lineage>
        <taxon>Archaea</taxon>
        <taxon>Methanobacteriati</taxon>
        <taxon>Methanobacteriota</taxon>
        <taxon>Methanomada group</taxon>
        <taxon>Methanobacteria</taxon>
        <taxon>Methanobacteriales</taxon>
        <taxon>Methanobacteriaceae</taxon>
        <taxon>Methanobrevibacter</taxon>
    </lineage>
</organism>
<dbReference type="InterPro" id="IPR029055">
    <property type="entry name" value="Ntn_hydrolases_N"/>
</dbReference>
<gene>
    <name evidence="3" type="ORF">SAMN02910315_00322</name>
</gene>
<dbReference type="Pfam" id="PF13230">
    <property type="entry name" value="GATase_4"/>
    <property type="match status" value="1"/>
</dbReference>
<dbReference type="AlphaFoldDB" id="A0A1G5V2Z7"/>
<sequence length="267" mass="30986">MCEIFCFNSNQPKEVNECLECFYNHSEMHPDGWGLANMENNKFMIDKEPVKASCSPHLKDILSNPVIGKNVFAHIRLATVGEIISPNCHPFIEADDNNRSWMLIHNGTIFDYPELDEYKQKEHGDTDSERILFYIIDKVNEFEAKKGSVSTIKERFNLLNGIITDLAKNNKLNLMIYDGDLTYIHSNMKNSLYYLKNEEGFLVATTPLTDDENWKPVELNKLFGLIDGNIIFESEEHDNEFILTSEHERAIEEYQYSIKRDESDDKL</sequence>
<dbReference type="GO" id="GO:0016740">
    <property type="term" value="F:transferase activity"/>
    <property type="evidence" value="ECO:0007669"/>
    <property type="project" value="UniProtKB-KW"/>
</dbReference>